<comment type="caution">
    <text evidence="1">The sequence shown here is derived from an EMBL/GenBank/DDBJ whole genome shotgun (WGS) entry which is preliminary data.</text>
</comment>
<evidence type="ECO:0000313" key="1">
    <source>
        <dbReference type="EMBL" id="MDT0267671.1"/>
    </source>
</evidence>
<dbReference type="RefSeq" id="WP_311667754.1">
    <property type="nucleotide sequence ID" value="NZ_JAVREO010000008.1"/>
</dbReference>
<dbReference type="EMBL" id="JAVREO010000008">
    <property type="protein sequence ID" value="MDT0267671.1"/>
    <property type="molecule type" value="Genomic_DNA"/>
</dbReference>
<organism evidence="1 2">
    <name type="scientific">Streptomyces chisholmiae</name>
    <dbReference type="NCBI Taxonomy" id="3075540"/>
    <lineage>
        <taxon>Bacteria</taxon>
        <taxon>Bacillati</taxon>
        <taxon>Actinomycetota</taxon>
        <taxon>Actinomycetes</taxon>
        <taxon>Kitasatosporales</taxon>
        <taxon>Streptomycetaceae</taxon>
        <taxon>Streptomyces</taxon>
    </lineage>
</organism>
<protein>
    <submittedName>
        <fullName evidence="1">Uncharacterized protein</fullName>
    </submittedName>
</protein>
<proteinExistence type="predicted"/>
<accession>A0ABU2JRR0</accession>
<sequence length="107" mass="11894">MPNRLNGANIHVDSAEVEATASQLNASMVDMLNPVRDRCNAAVTEMLNGHMRLPASTPALNDKYAEFTTLLNSLIENVGTFALQFRQMKDNLLEQDERSADFIRNGQ</sequence>
<dbReference type="Proteomes" id="UP001183410">
    <property type="component" value="Unassembled WGS sequence"/>
</dbReference>
<evidence type="ECO:0000313" key="2">
    <source>
        <dbReference type="Proteomes" id="UP001183410"/>
    </source>
</evidence>
<gene>
    <name evidence="1" type="ORF">RM844_15395</name>
</gene>
<name>A0ABU2JRR0_9ACTN</name>
<keyword evidence="2" id="KW-1185">Reference proteome</keyword>
<reference evidence="2" key="1">
    <citation type="submission" date="2023-07" db="EMBL/GenBank/DDBJ databases">
        <title>30 novel species of actinomycetes from the DSMZ collection.</title>
        <authorList>
            <person name="Nouioui I."/>
        </authorList>
    </citation>
    <scope>NUCLEOTIDE SEQUENCE [LARGE SCALE GENOMIC DNA]</scope>
    <source>
        <strain evidence="2">DSM 44915</strain>
    </source>
</reference>